<evidence type="ECO:0000256" key="2">
    <source>
        <dbReference type="ARBA" id="ARBA00023172"/>
    </source>
</evidence>
<dbReference type="InterPro" id="IPR010998">
    <property type="entry name" value="Integrase_recombinase_N"/>
</dbReference>
<dbReference type="GO" id="GO:0003677">
    <property type="term" value="F:DNA binding"/>
    <property type="evidence" value="ECO:0007669"/>
    <property type="project" value="UniProtKB-KW"/>
</dbReference>
<dbReference type="GO" id="GO:0006310">
    <property type="term" value="P:DNA recombination"/>
    <property type="evidence" value="ECO:0007669"/>
    <property type="project" value="UniProtKB-KW"/>
</dbReference>
<feature type="region of interest" description="Disordered" evidence="3">
    <location>
        <begin position="1"/>
        <end position="26"/>
    </location>
</feature>
<evidence type="ECO:0008006" key="7">
    <source>
        <dbReference type="Google" id="ProtNLM"/>
    </source>
</evidence>
<keyword evidence="1" id="KW-0238">DNA-binding</keyword>
<feature type="domain" description="Core-binding (CB)" evidence="5">
    <location>
        <begin position="54"/>
        <end position="143"/>
    </location>
</feature>
<evidence type="ECO:0000259" key="5">
    <source>
        <dbReference type="PROSITE" id="PS51900"/>
    </source>
</evidence>
<dbReference type="InterPro" id="IPR050090">
    <property type="entry name" value="Tyrosine_recombinase_XerCD"/>
</dbReference>
<keyword evidence="2" id="KW-0233">DNA recombination</keyword>
<dbReference type="InterPro" id="IPR011010">
    <property type="entry name" value="DNA_brk_join_enz"/>
</dbReference>
<reference evidence="6" key="1">
    <citation type="submission" date="2018-05" db="EMBL/GenBank/DDBJ databases">
        <authorList>
            <person name="Lanie J.A."/>
            <person name="Ng W.-L."/>
            <person name="Kazmierczak K.M."/>
            <person name="Andrzejewski T.M."/>
            <person name="Davidsen T.M."/>
            <person name="Wayne K.J."/>
            <person name="Tettelin H."/>
            <person name="Glass J.I."/>
            <person name="Rusch D."/>
            <person name="Podicherti R."/>
            <person name="Tsui H.-C.T."/>
            <person name="Winkler M.E."/>
        </authorList>
    </citation>
    <scope>NUCLEOTIDE SEQUENCE</scope>
</reference>
<protein>
    <recommendedName>
        <fullName evidence="7">Tyr recombinase domain-containing protein</fullName>
    </recommendedName>
</protein>
<feature type="non-terminal residue" evidence="6">
    <location>
        <position position="228"/>
    </location>
</feature>
<evidence type="ECO:0000313" key="6">
    <source>
        <dbReference type="EMBL" id="SVB78154.1"/>
    </source>
</evidence>
<evidence type="ECO:0000259" key="4">
    <source>
        <dbReference type="PROSITE" id="PS51898"/>
    </source>
</evidence>
<dbReference type="AlphaFoldDB" id="A0A382GTG9"/>
<dbReference type="SUPFAM" id="SSF56349">
    <property type="entry name" value="DNA breaking-rejoining enzymes"/>
    <property type="match status" value="1"/>
</dbReference>
<dbReference type="GO" id="GO:0015074">
    <property type="term" value="P:DNA integration"/>
    <property type="evidence" value="ECO:0007669"/>
    <property type="project" value="InterPro"/>
</dbReference>
<dbReference type="Pfam" id="PF00589">
    <property type="entry name" value="Phage_integrase"/>
    <property type="match status" value="1"/>
</dbReference>
<name>A0A382GTG9_9ZZZZ</name>
<feature type="compositionally biased region" description="Basic and acidic residues" evidence="3">
    <location>
        <begin position="1"/>
        <end position="10"/>
    </location>
</feature>
<dbReference type="InterPro" id="IPR044068">
    <property type="entry name" value="CB"/>
</dbReference>
<dbReference type="InterPro" id="IPR002104">
    <property type="entry name" value="Integrase_catalytic"/>
</dbReference>
<dbReference type="PANTHER" id="PTHR30349:SF41">
    <property type="entry name" value="INTEGRASE_RECOMBINASE PROTEIN MJ0367-RELATED"/>
    <property type="match status" value="1"/>
</dbReference>
<proteinExistence type="predicted"/>
<accession>A0A382GTG9</accession>
<dbReference type="Gene3D" id="1.10.443.10">
    <property type="entry name" value="Intergrase catalytic core"/>
    <property type="match status" value="1"/>
</dbReference>
<feature type="domain" description="Tyr recombinase" evidence="4">
    <location>
        <begin position="158"/>
        <end position="228"/>
    </location>
</feature>
<dbReference type="InterPro" id="IPR013762">
    <property type="entry name" value="Integrase-like_cat_sf"/>
</dbReference>
<organism evidence="6">
    <name type="scientific">marine metagenome</name>
    <dbReference type="NCBI Taxonomy" id="408172"/>
    <lineage>
        <taxon>unclassified sequences</taxon>
        <taxon>metagenomes</taxon>
        <taxon>ecological metagenomes</taxon>
    </lineage>
</organism>
<dbReference type="PROSITE" id="PS51900">
    <property type="entry name" value="CB"/>
    <property type="match status" value="1"/>
</dbReference>
<dbReference type="PANTHER" id="PTHR30349">
    <property type="entry name" value="PHAGE INTEGRASE-RELATED"/>
    <property type="match status" value="1"/>
</dbReference>
<dbReference type="EMBL" id="UINC01057223">
    <property type="protein sequence ID" value="SVB78154.1"/>
    <property type="molecule type" value="Genomic_DNA"/>
</dbReference>
<dbReference type="PROSITE" id="PS51898">
    <property type="entry name" value="TYR_RECOMBINASE"/>
    <property type="match status" value="1"/>
</dbReference>
<evidence type="ECO:0000256" key="3">
    <source>
        <dbReference type="SAM" id="MobiDB-lite"/>
    </source>
</evidence>
<gene>
    <name evidence="6" type="ORF">METZ01_LOCUS231008</name>
</gene>
<sequence>MQDENQRKTTENGWSNPASGGHFGTPFSEESLGVPFGLPGRLARLAEMPWHGCYEMQLASEKKSPHTLRSYRTATKQFLLTVLPGELPPSWDALQSISVKELARWVDPNNGRLDIWVQSISHLAASTINARLASVSHLLNWVGHRVPEWISRPQKGRSLPKTLTHREIERLKEAASTSENPFANVVITLFLDTGVRVSELCALDRSSVDFDDLSATVREGKGNKDRLV</sequence>
<dbReference type="Gene3D" id="1.10.150.130">
    <property type="match status" value="1"/>
</dbReference>
<evidence type="ECO:0000256" key="1">
    <source>
        <dbReference type="ARBA" id="ARBA00023125"/>
    </source>
</evidence>